<organism evidence="6">
    <name type="scientific">Cacopsylla melanoneura</name>
    <dbReference type="NCBI Taxonomy" id="428564"/>
    <lineage>
        <taxon>Eukaryota</taxon>
        <taxon>Metazoa</taxon>
        <taxon>Ecdysozoa</taxon>
        <taxon>Arthropoda</taxon>
        <taxon>Hexapoda</taxon>
        <taxon>Insecta</taxon>
        <taxon>Pterygota</taxon>
        <taxon>Neoptera</taxon>
        <taxon>Paraneoptera</taxon>
        <taxon>Hemiptera</taxon>
        <taxon>Sternorrhyncha</taxon>
        <taxon>Psylloidea</taxon>
        <taxon>Psyllidae</taxon>
        <taxon>Psyllinae</taxon>
        <taxon>Cacopsylla</taxon>
    </lineage>
</organism>
<protein>
    <submittedName>
        <fullName evidence="6">Otoferlin</fullName>
    </submittedName>
</protein>
<evidence type="ECO:0000256" key="3">
    <source>
        <dbReference type="ARBA" id="ARBA00022737"/>
    </source>
</evidence>
<proteinExistence type="predicted"/>
<dbReference type="AlphaFoldDB" id="A0A8D9BJI4"/>
<dbReference type="PANTHER" id="PTHR12546:SF60">
    <property type="entry name" value="MISFIRE, ISOFORM F"/>
    <property type="match status" value="1"/>
</dbReference>
<dbReference type="PANTHER" id="PTHR12546">
    <property type="entry name" value="FER-1-LIKE"/>
    <property type="match status" value="1"/>
</dbReference>
<keyword evidence="5" id="KW-0472">Membrane</keyword>
<dbReference type="GO" id="GO:0016020">
    <property type="term" value="C:membrane"/>
    <property type="evidence" value="ECO:0007669"/>
    <property type="project" value="UniProtKB-SubCell"/>
</dbReference>
<reference evidence="6" key="1">
    <citation type="submission" date="2021-05" db="EMBL/GenBank/DDBJ databases">
        <authorList>
            <person name="Alioto T."/>
            <person name="Alioto T."/>
            <person name="Gomez Garrido J."/>
        </authorList>
    </citation>
    <scope>NUCLEOTIDE SEQUENCE</scope>
</reference>
<evidence type="ECO:0000256" key="2">
    <source>
        <dbReference type="ARBA" id="ARBA00022692"/>
    </source>
</evidence>
<keyword evidence="3" id="KW-0677">Repeat</keyword>
<accession>A0A8D9BJI4</accession>
<dbReference type="EMBL" id="HBUF01636395">
    <property type="protein sequence ID" value="CAG6784233.1"/>
    <property type="molecule type" value="Transcribed_RNA"/>
</dbReference>
<evidence type="ECO:0000313" key="6">
    <source>
        <dbReference type="EMBL" id="CAG6784232.1"/>
    </source>
</evidence>
<evidence type="ECO:0000256" key="4">
    <source>
        <dbReference type="ARBA" id="ARBA00022989"/>
    </source>
</evidence>
<dbReference type="InterPro" id="IPR037721">
    <property type="entry name" value="Ferlin"/>
</dbReference>
<evidence type="ECO:0000256" key="5">
    <source>
        <dbReference type="ARBA" id="ARBA00023136"/>
    </source>
</evidence>
<evidence type="ECO:0000256" key="1">
    <source>
        <dbReference type="ARBA" id="ARBA00004370"/>
    </source>
</evidence>
<keyword evidence="4" id="KW-1133">Transmembrane helix</keyword>
<name>A0A8D9BJI4_9HEMI</name>
<dbReference type="EMBL" id="HBUF01636394">
    <property type="protein sequence ID" value="CAG6784232.1"/>
    <property type="molecule type" value="Transcribed_RNA"/>
</dbReference>
<dbReference type="GO" id="GO:0007009">
    <property type="term" value="P:plasma membrane organization"/>
    <property type="evidence" value="ECO:0007669"/>
    <property type="project" value="TreeGrafter"/>
</dbReference>
<keyword evidence="2" id="KW-0812">Transmembrane</keyword>
<comment type="subcellular location">
    <subcellularLocation>
        <location evidence="1">Membrane</location>
    </subcellularLocation>
</comment>
<sequence length="117" mass="13575">MWVDMFLTDYGWVPSPVNIELRKPEEYELRVIVWNTADVELLDDTYFTGKKLYGLRVIVWITADVELLDDTYFTGEKWAGILICGEIQFFSSEHSDLTSSSDRSIFYFPGSSNHVFS</sequence>